<comment type="caution">
    <text evidence="1">The sequence shown here is derived from an EMBL/GenBank/DDBJ whole genome shotgun (WGS) entry which is preliminary data.</text>
</comment>
<evidence type="ECO:0000313" key="1">
    <source>
        <dbReference type="EMBL" id="KAI0043334.1"/>
    </source>
</evidence>
<organism evidence="1 2">
    <name type="scientific">Auriscalpium vulgare</name>
    <dbReference type="NCBI Taxonomy" id="40419"/>
    <lineage>
        <taxon>Eukaryota</taxon>
        <taxon>Fungi</taxon>
        <taxon>Dikarya</taxon>
        <taxon>Basidiomycota</taxon>
        <taxon>Agaricomycotina</taxon>
        <taxon>Agaricomycetes</taxon>
        <taxon>Russulales</taxon>
        <taxon>Auriscalpiaceae</taxon>
        <taxon>Auriscalpium</taxon>
    </lineage>
</organism>
<name>A0ACB8RHE5_9AGAM</name>
<keyword evidence="2" id="KW-1185">Reference proteome</keyword>
<reference evidence="1" key="1">
    <citation type="submission" date="2021-02" db="EMBL/GenBank/DDBJ databases">
        <authorList>
            <consortium name="DOE Joint Genome Institute"/>
            <person name="Ahrendt S."/>
            <person name="Looney B.P."/>
            <person name="Miyauchi S."/>
            <person name="Morin E."/>
            <person name="Drula E."/>
            <person name="Courty P.E."/>
            <person name="Chicoki N."/>
            <person name="Fauchery L."/>
            <person name="Kohler A."/>
            <person name="Kuo A."/>
            <person name="Labutti K."/>
            <person name="Pangilinan J."/>
            <person name="Lipzen A."/>
            <person name="Riley R."/>
            <person name="Andreopoulos W."/>
            <person name="He G."/>
            <person name="Johnson J."/>
            <person name="Barry K.W."/>
            <person name="Grigoriev I.V."/>
            <person name="Nagy L."/>
            <person name="Hibbett D."/>
            <person name="Henrissat B."/>
            <person name="Matheny P.B."/>
            <person name="Labbe J."/>
            <person name="Martin F."/>
        </authorList>
    </citation>
    <scope>NUCLEOTIDE SEQUENCE</scope>
    <source>
        <strain evidence="1">FP105234-sp</strain>
    </source>
</reference>
<protein>
    <submittedName>
        <fullName evidence="1">Uncharacterized protein</fullName>
    </submittedName>
</protein>
<accession>A0ACB8RHE5</accession>
<dbReference type="Proteomes" id="UP000814033">
    <property type="component" value="Unassembled WGS sequence"/>
</dbReference>
<gene>
    <name evidence="1" type="ORF">FA95DRAFT_1609490</name>
</gene>
<sequence length="793" mass="88742">MSTVSANPPRSFTLNRVANLDAQTASWHKVGAARATRVMSNELADDVWLSSSNADWIPPHPDTFPPFTSIRSDGFRGHHEPSRVPQLYSDARPWLAYMWSREAEDPARLSLVRDKKVRTVRWTPDPRQVAILPDTAQALIDEYEAARTLAEEVDIRLLDNQHRIPADLRLDDAVFEDLRYGRRELHDTLITAATVQRAIIELRGFALWASYTLAFRAGFITQQEALLPVVGCCVQARDTHIWEALTYGGVPCWRRTAVPPKDPAAYHVPLGRIPPDLATDDWDDDIHHPRPEHTYGKKERKVRAEIAELEAKGKHWDAMEARDAFDGFSQRLTWDERTEARREMQGDSPSPEPRTPAPPRRPRAPRRGRRRSRSRSPRRMNEPYRRDGRLRDPPRRRDDRSARAWCRSPSPGPSHRARGSDRPTSRSYSPPPLARRMARDWRSPSPRGPRDRSPHLLRRLRDASPFSRSPSPRAESPPRRYRSLSLASARSPFTSRAQSATPPRSVTRATTSTPGSPMAVSIPPASPPPPPDEPIAPPPDLAAALHVPHVLVLSDVLSVRTSLDLSITDALAYARIGWWDGAIADAPLASWELLTHIPAYMDDPLQFPVPPPSCLDSDRALYVWRSISPAYVTSIASEPPSAWKGGRIKEWKSRLRPKGRSGHALRNLPSLAPTAEDVSGLTDLAGQPWVVLDERARADIRWAARTFLFRRDVERLAFARVPGAPLWPANHALFSALRTQLRRACCVGAGDDALPFGGRASIPGQRGRACPPPALESLRRSARPYGGSESFCG</sequence>
<reference evidence="1" key="2">
    <citation type="journal article" date="2022" name="New Phytol.">
        <title>Evolutionary transition to the ectomycorrhizal habit in the genomes of a hyperdiverse lineage of mushroom-forming fungi.</title>
        <authorList>
            <person name="Looney B."/>
            <person name="Miyauchi S."/>
            <person name="Morin E."/>
            <person name="Drula E."/>
            <person name="Courty P.E."/>
            <person name="Kohler A."/>
            <person name="Kuo A."/>
            <person name="LaButti K."/>
            <person name="Pangilinan J."/>
            <person name="Lipzen A."/>
            <person name="Riley R."/>
            <person name="Andreopoulos W."/>
            <person name="He G."/>
            <person name="Johnson J."/>
            <person name="Nolan M."/>
            <person name="Tritt A."/>
            <person name="Barry K.W."/>
            <person name="Grigoriev I.V."/>
            <person name="Nagy L.G."/>
            <person name="Hibbett D."/>
            <person name="Henrissat B."/>
            <person name="Matheny P.B."/>
            <person name="Labbe J."/>
            <person name="Martin F.M."/>
        </authorList>
    </citation>
    <scope>NUCLEOTIDE SEQUENCE</scope>
    <source>
        <strain evidence="1">FP105234-sp</strain>
    </source>
</reference>
<dbReference type="EMBL" id="MU276023">
    <property type="protein sequence ID" value="KAI0043334.1"/>
    <property type="molecule type" value="Genomic_DNA"/>
</dbReference>
<evidence type="ECO:0000313" key="2">
    <source>
        <dbReference type="Proteomes" id="UP000814033"/>
    </source>
</evidence>
<proteinExistence type="predicted"/>